<reference evidence="2" key="1">
    <citation type="submission" date="2023-02" db="EMBL/GenBank/DDBJ databases">
        <title>Polaribacter ponticola sp. nov., isolated from seawater.</title>
        <authorList>
            <person name="Baek J.H."/>
            <person name="Kim J.M."/>
            <person name="Choi D.G."/>
            <person name="Jeon C.O."/>
        </authorList>
    </citation>
    <scope>NUCLEOTIDE SEQUENCE</scope>
    <source>
        <strain evidence="2">MSW5</strain>
    </source>
</reference>
<dbReference type="InterPro" id="IPR003961">
    <property type="entry name" value="FN3_dom"/>
</dbReference>
<evidence type="ECO:0000313" key="2">
    <source>
        <dbReference type="EMBL" id="MDD7914273.1"/>
    </source>
</evidence>
<keyword evidence="3" id="KW-1185">Reference proteome</keyword>
<dbReference type="CDD" id="cd00063">
    <property type="entry name" value="FN3"/>
    <property type="match status" value="1"/>
</dbReference>
<accession>A0ABT5S847</accession>
<dbReference type="InterPro" id="IPR036116">
    <property type="entry name" value="FN3_sf"/>
</dbReference>
<dbReference type="SUPFAM" id="SSF75011">
    <property type="entry name" value="3-carboxy-cis,cis-mucoante lactonizing enzyme"/>
    <property type="match status" value="1"/>
</dbReference>
<dbReference type="EMBL" id="JAOSLC020000003">
    <property type="protein sequence ID" value="MDD7914273.1"/>
    <property type="molecule type" value="Genomic_DNA"/>
</dbReference>
<dbReference type="InterPro" id="IPR013783">
    <property type="entry name" value="Ig-like_fold"/>
</dbReference>
<sequence length="682" mass="78974">MLKKFFYFLVVSFLFITISCNSEDDEIFEEESNIQTDAKIEDLVGIWSIFKVANNGNEAAVPANFEECGRDFFIYNESGMYEEFLFQENATCLPVQNKLKWSLNNGIITLSSLVNSEYETLKVKNVSKDNFVFIAELDLDGDNIKEQFTFTAYRYLPPNEVDIYSETFQRKEEDPFLNHIEFGWDKYKGYNSFEKYEIYRSGKDCNINTATLLKIITDINVNSFIEENPITDSEACYFLKIYTNKGLLGESDPRYINPEFIFPKNVNFINAETNSNSVTLSWEKYSGYYFSHYEIRVQDQNDNSNPNVESIKIITDINTTSFTDENPPFVNNPIYTIYVHNKFGNISNLDTQFNMIEISFIRPEVFDFNQIRFLSFDSESQSFFFYLKTEENNYRLIKYNYLENNITAEAYKIPTSSTEIEMKLITSEEGKELIFAQAGDLWVYNSETLNFKYSLNPDYLSSGSFNYLGNNIWIVSDSDNVYTYKRELDKLIKIDEKPHFTDHQGSMNYEITKIDKNNILLSHNNEGRAIHFTINNIGEITDNGTKEVPLKFEYNSDVTVNSKQHLILNKLRNTVYSSTDFSEYLNYSIPKKTLNFNNLGTKILGTNNEVSLTNPGKDYKKELIVYDIQSKTTVVKATKGYPVFVMEDSLGNIVSLSTAFPSTSSYGFYIYKSSGIFVEIVK</sequence>
<gene>
    <name evidence="2" type="ORF">N5A56_007500</name>
</gene>
<feature type="chain" id="PRO_5046626405" description="Lipocalin-like domain-containing protein" evidence="1">
    <location>
        <begin position="23"/>
        <end position="682"/>
    </location>
</feature>
<organism evidence="2 3">
    <name type="scientific">Polaribacter ponticola</name>
    <dbReference type="NCBI Taxonomy" id="2978475"/>
    <lineage>
        <taxon>Bacteria</taxon>
        <taxon>Pseudomonadati</taxon>
        <taxon>Bacteroidota</taxon>
        <taxon>Flavobacteriia</taxon>
        <taxon>Flavobacteriales</taxon>
        <taxon>Flavobacteriaceae</taxon>
    </lineage>
</organism>
<keyword evidence="1" id="KW-0732">Signal</keyword>
<evidence type="ECO:0000313" key="3">
    <source>
        <dbReference type="Proteomes" id="UP001151478"/>
    </source>
</evidence>
<dbReference type="Proteomes" id="UP001151478">
    <property type="component" value="Unassembled WGS sequence"/>
</dbReference>
<evidence type="ECO:0000256" key="1">
    <source>
        <dbReference type="SAM" id="SignalP"/>
    </source>
</evidence>
<proteinExistence type="predicted"/>
<evidence type="ECO:0008006" key="4">
    <source>
        <dbReference type="Google" id="ProtNLM"/>
    </source>
</evidence>
<dbReference type="SUPFAM" id="SSF49265">
    <property type="entry name" value="Fibronectin type III"/>
    <property type="match status" value="1"/>
</dbReference>
<comment type="caution">
    <text evidence="2">The sequence shown here is derived from an EMBL/GenBank/DDBJ whole genome shotgun (WGS) entry which is preliminary data.</text>
</comment>
<name>A0ABT5S847_9FLAO</name>
<dbReference type="RefSeq" id="WP_265724895.1">
    <property type="nucleotide sequence ID" value="NZ_JAOSLC020000003.1"/>
</dbReference>
<dbReference type="Gene3D" id="2.60.40.10">
    <property type="entry name" value="Immunoglobulins"/>
    <property type="match status" value="1"/>
</dbReference>
<dbReference type="PROSITE" id="PS51257">
    <property type="entry name" value="PROKAR_LIPOPROTEIN"/>
    <property type="match status" value="1"/>
</dbReference>
<protein>
    <recommendedName>
        <fullName evidence="4">Lipocalin-like domain-containing protein</fullName>
    </recommendedName>
</protein>
<feature type="signal peptide" evidence="1">
    <location>
        <begin position="1"/>
        <end position="22"/>
    </location>
</feature>